<dbReference type="RefSeq" id="WP_345196495.1">
    <property type="nucleotide sequence ID" value="NZ_BAABFL010000387.1"/>
</dbReference>
<dbReference type="EMBL" id="BAABFL010000387">
    <property type="protein sequence ID" value="GAA4650338.1"/>
    <property type="molecule type" value="Genomic_DNA"/>
</dbReference>
<gene>
    <name evidence="1" type="ORF">GCM10023116_26210</name>
</gene>
<proteinExistence type="predicted"/>
<name>A0ABP8V271_9GAMM</name>
<protein>
    <submittedName>
        <fullName evidence="1">Uncharacterized protein</fullName>
    </submittedName>
</protein>
<organism evidence="1 2">
    <name type="scientific">Kistimonas scapharcae</name>
    <dbReference type="NCBI Taxonomy" id="1036133"/>
    <lineage>
        <taxon>Bacteria</taxon>
        <taxon>Pseudomonadati</taxon>
        <taxon>Pseudomonadota</taxon>
        <taxon>Gammaproteobacteria</taxon>
        <taxon>Oceanospirillales</taxon>
        <taxon>Endozoicomonadaceae</taxon>
        <taxon>Kistimonas</taxon>
    </lineage>
</organism>
<evidence type="ECO:0000313" key="1">
    <source>
        <dbReference type="EMBL" id="GAA4650338.1"/>
    </source>
</evidence>
<keyword evidence="2" id="KW-1185">Reference proteome</keyword>
<evidence type="ECO:0000313" key="2">
    <source>
        <dbReference type="Proteomes" id="UP001500604"/>
    </source>
</evidence>
<comment type="caution">
    <text evidence="1">The sequence shown here is derived from an EMBL/GenBank/DDBJ whole genome shotgun (WGS) entry which is preliminary data.</text>
</comment>
<reference evidence="2" key="1">
    <citation type="journal article" date="2019" name="Int. J. Syst. Evol. Microbiol.">
        <title>The Global Catalogue of Microorganisms (GCM) 10K type strain sequencing project: providing services to taxonomists for standard genome sequencing and annotation.</title>
        <authorList>
            <consortium name="The Broad Institute Genomics Platform"/>
            <consortium name="The Broad Institute Genome Sequencing Center for Infectious Disease"/>
            <person name="Wu L."/>
            <person name="Ma J."/>
        </authorList>
    </citation>
    <scope>NUCLEOTIDE SEQUENCE [LARGE SCALE GENOMIC DNA]</scope>
    <source>
        <strain evidence="2">JCM 17805</strain>
    </source>
</reference>
<sequence length="81" mass="8450">MQAAKKALEKCDHMLLGDSPNVNLMAHVIGNAESFSIGDFVDVGQVVEDYAGASSTVICGSNISGEFAIGEYEVIVTVVVS</sequence>
<accession>A0ABP8V271</accession>
<dbReference type="Proteomes" id="UP001500604">
    <property type="component" value="Unassembled WGS sequence"/>
</dbReference>